<evidence type="ECO:0000256" key="3">
    <source>
        <dbReference type="ARBA" id="ARBA00022692"/>
    </source>
</evidence>
<dbReference type="AlphaFoldDB" id="A0A1D2ME72"/>
<accession>A0A1D2ME72</accession>
<dbReference type="InterPro" id="IPR013604">
    <property type="entry name" value="7TM_chemorcpt"/>
</dbReference>
<feature type="transmembrane region" description="Helical" evidence="7">
    <location>
        <begin position="144"/>
        <end position="163"/>
    </location>
</feature>
<evidence type="ECO:0000256" key="5">
    <source>
        <dbReference type="ARBA" id="ARBA00023136"/>
    </source>
</evidence>
<name>A0A1D2ME72_ORCCI</name>
<proteinExistence type="predicted"/>
<dbReference type="Proteomes" id="UP000094527">
    <property type="component" value="Unassembled WGS sequence"/>
</dbReference>
<dbReference type="Pfam" id="PF08395">
    <property type="entry name" value="7tm_7"/>
    <property type="match status" value="1"/>
</dbReference>
<protein>
    <submittedName>
        <fullName evidence="8">Uncharacterized protein</fullName>
    </submittedName>
</protein>
<evidence type="ECO:0000256" key="7">
    <source>
        <dbReference type="SAM" id="Phobius"/>
    </source>
</evidence>
<keyword evidence="9" id="KW-1185">Reference proteome</keyword>
<evidence type="ECO:0000256" key="6">
    <source>
        <dbReference type="SAM" id="MobiDB-lite"/>
    </source>
</evidence>
<organism evidence="8 9">
    <name type="scientific">Orchesella cincta</name>
    <name type="common">Springtail</name>
    <name type="synonym">Podura cincta</name>
    <dbReference type="NCBI Taxonomy" id="48709"/>
    <lineage>
        <taxon>Eukaryota</taxon>
        <taxon>Metazoa</taxon>
        <taxon>Ecdysozoa</taxon>
        <taxon>Arthropoda</taxon>
        <taxon>Hexapoda</taxon>
        <taxon>Collembola</taxon>
        <taxon>Entomobryomorpha</taxon>
        <taxon>Entomobryoidea</taxon>
        <taxon>Orchesellidae</taxon>
        <taxon>Orchesellinae</taxon>
        <taxon>Orchesella</taxon>
    </lineage>
</organism>
<sequence>MKAKFIATNCVINFRDILSIPQEFACDDDDTDAHEQIFLFYSSTLSSPPRIRPGNFFTLGRHNLPLRNFKAMRLLRFKHRKINIISDPIIATKSKEDVRSLLIVPIRINQLLGTFPLSLHKSELALEKSWLSNFFGKTEQVTQLAISSLINLIENVCLVLFLLNRSQIQKFYSEFLKSFVGLLETCYKLSKHQEFNLPLRTSRLHKILGVIFILGLINLGSTWVSCITKSIEVNLGFKKLTTFLIISSYWSLMHYFRLLICYFWICTIMCFQLSFKAVAILAEGHHNDDEHNHNEPRSSIILWVMESFEKLEEFLQEFHSLFGVQLLSMCIIILLPILNCCFELISSVKAEQLGVWEQFTTLVGVVPHLVALVVTFFILCDVSTGMVDEAKGCVTDFRSIRSIDLNGDIQEKARIRLFYISTLSNPPSISPGRFFNLGRHIIPPPHACPGPTSHSPEQQQELVGSQRSAVRQPSPANRQAWPYRNMIKYQNMF</sequence>
<keyword evidence="3 7" id="KW-0812">Transmembrane</keyword>
<evidence type="ECO:0000313" key="9">
    <source>
        <dbReference type="Proteomes" id="UP000094527"/>
    </source>
</evidence>
<feature type="transmembrane region" description="Helical" evidence="7">
    <location>
        <begin position="207"/>
        <end position="224"/>
    </location>
</feature>
<keyword evidence="2" id="KW-1003">Cell membrane</keyword>
<dbReference type="GO" id="GO:0050909">
    <property type="term" value="P:sensory perception of taste"/>
    <property type="evidence" value="ECO:0007669"/>
    <property type="project" value="InterPro"/>
</dbReference>
<keyword evidence="4 7" id="KW-1133">Transmembrane helix</keyword>
<evidence type="ECO:0000313" key="8">
    <source>
        <dbReference type="EMBL" id="ODM91317.1"/>
    </source>
</evidence>
<feature type="transmembrane region" description="Helical" evidence="7">
    <location>
        <begin position="359"/>
        <end position="379"/>
    </location>
</feature>
<evidence type="ECO:0000256" key="4">
    <source>
        <dbReference type="ARBA" id="ARBA00022989"/>
    </source>
</evidence>
<gene>
    <name evidence="8" type="ORF">Ocin01_15365</name>
</gene>
<feature type="compositionally biased region" description="Polar residues" evidence="6">
    <location>
        <begin position="452"/>
        <end position="477"/>
    </location>
</feature>
<comment type="subcellular location">
    <subcellularLocation>
        <location evidence="1">Cell membrane</location>
        <topology evidence="1">Multi-pass membrane protein</topology>
    </subcellularLocation>
</comment>
<evidence type="ECO:0000256" key="1">
    <source>
        <dbReference type="ARBA" id="ARBA00004651"/>
    </source>
</evidence>
<dbReference type="EMBL" id="LJIJ01001595">
    <property type="protein sequence ID" value="ODM91317.1"/>
    <property type="molecule type" value="Genomic_DNA"/>
</dbReference>
<evidence type="ECO:0000256" key="2">
    <source>
        <dbReference type="ARBA" id="ARBA00022475"/>
    </source>
</evidence>
<keyword evidence="5 7" id="KW-0472">Membrane</keyword>
<dbReference type="GO" id="GO:0005886">
    <property type="term" value="C:plasma membrane"/>
    <property type="evidence" value="ECO:0007669"/>
    <property type="project" value="UniProtKB-SubCell"/>
</dbReference>
<feature type="region of interest" description="Disordered" evidence="6">
    <location>
        <begin position="446"/>
        <end position="477"/>
    </location>
</feature>
<comment type="caution">
    <text evidence="8">The sequence shown here is derived from an EMBL/GenBank/DDBJ whole genome shotgun (WGS) entry which is preliminary data.</text>
</comment>
<feature type="transmembrane region" description="Helical" evidence="7">
    <location>
        <begin position="318"/>
        <end position="338"/>
    </location>
</feature>
<reference evidence="8 9" key="1">
    <citation type="journal article" date="2016" name="Genome Biol. Evol.">
        <title>Gene Family Evolution Reflects Adaptation to Soil Environmental Stressors in the Genome of the Collembolan Orchesella cincta.</title>
        <authorList>
            <person name="Faddeeva-Vakhrusheva A."/>
            <person name="Derks M.F."/>
            <person name="Anvar S.Y."/>
            <person name="Agamennone V."/>
            <person name="Suring W."/>
            <person name="Smit S."/>
            <person name="van Straalen N.M."/>
            <person name="Roelofs D."/>
        </authorList>
    </citation>
    <scope>NUCLEOTIDE SEQUENCE [LARGE SCALE GENOMIC DNA]</scope>
    <source>
        <tissue evidence="8">Mixed pool</tissue>
    </source>
</reference>